<dbReference type="RefSeq" id="WP_184430872.1">
    <property type="nucleotide sequence ID" value="NZ_JACIGI010000001.1"/>
</dbReference>
<proteinExistence type="predicted"/>
<keyword evidence="2" id="KW-1185">Reference proteome</keyword>
<sequence length="343" mass="37519">MPRRPTLRVRRPRGIVAPVRAVLAVLILAGLILAGGLAAPAVADWKDEREALDQRRLSGPYAIFHTEEGPHAFPARRRNAHLAGYYLDRLEERLALADRVYQRDLGLAPPLTLPRYAGGARIDVHIYDIGRGMGSTGDELHRFDYDRFGEAGPALTVSLSHRWHPPNLTPEHEVFHVYQYAYTYFKNSWYLEGMARALESLFRDRPAPTEPLPADDAALDAWLGRSYAAAPVWTRLFRRCQPGCTQVAEAAGGPPGAVCGRAVVRPLLEALDRADDAVAAARGLDGPRWPEKQQRAAANTGPMLAALAEVVAAHCPVSADPDLARFQRLLTARAAAAAGRAEP</sequence>
<evidence type="ECO:0008006" key="3">
    <source>
        <dbReference type="Google" id="ProtNLM"/>
    </source>
</evidence>
<evidence type="ECO:0000313" key="2">
    <source>
        <dbReference type="Proteomes" id="UP000555728"/>
    </source>
</evidence>
<dbReference type="AlphaFoldDB" id="A0A7W6RXH9"/>
<reference evidence="1 2" key="1">
    <citation type="submission" date="2020-08" db="EMBL/GenBank/DDBJ databases">
        <title>Genome sequencing of Purple Non-Sulfur Bacteria from various extreme environments.</title>
        <authorList>
            <person name="Mayer M."/>
        </authorList>
    </citation>
    <scope>NUCLEOTIDE SEQUENCE [LARGE SCALE GENOMIC DNA]</scope>
    <source>
        <strain evidence="1 2">JA135</strain>
    </source>
</reference>
<dbReference type="EMBL" id="JACIGI010000001">
    <property type="protein sequence ID" value="MBB4284397.1"/>
    <property type="molecule type" value="Genomic_DNA"/>
</dbReference>
<dbReference type="Proteomes" id="UP000555728">
    <property type="component" value="Unassembled WGS sequence"/>
</dbReference>
<name>A0A7W6RXH9_9PROT</name>
<accession>A0A7W6RXH9</accession>
<evidence type="ECO:0000313" key="1">
    <source>
        <dbReference type="EMBL" id="MBB4284397.1"/>
    </source>
</evidence>
<comment type="caution">
    <text evidence="1">The sequence shown here is derived from an EMBL/GenBank/DDBJ whole genome shotgun (WGS) entry which is preliminary data.</text>
</comment>
<gene>
    <name evidence="1" type="ORF">GGD88_000103</name>
</gene>
<organism evidence="1 2">
    <name type="scientific">Roseospira goensis</name>
    <dbReference type="NCBI Taxonomy" id="391922"/>
    <lineage>
        <taxon>Bacteria</taxon>
        <taxon>Pseudomonadati</taxon>
        <taxon>Pseudomonadota</taxon>
        <taxon>Alphaproteobacteria</taxon>
        <taxon>Rhodospirillales</taxon>
        <taxon>Rhodospirillaceae</taxon>
        <taxon>Roseospira</taxon>
    </lineage>
</organism>
<protein>
    <recommendedName>
        <fullName evidence="3">Peptidase</fullName>
    </recommendedName>
</protein>